<dbReference type="Proteomes" id="UP000182375">
    <property type="component" value="Unassembled WGS sequence"/>
</dbReference>
<evidence type="ECO:0000313" key="2">
    <source>
        <dbReference type="Proteomes" id="UP000182375"/>
    </source>
</evidence>
<name>A0A1H5F7E2_9ACTN</name>
<dbReference type="EMBL" id="FNTD01000004">
    <property type="protein sequence ID" value="SED99311.1"/>
    <property type="molecule type" value="Genomic_DNA"/>
</dbReference>
<proteinExistence type="predicted"/>
<organism evidence="1 2">
    <name type="scientific">Streptomyces misionensis</name>
    <dbReference type="NCBI Taxonomy" id="67331"/>
    <lineage>
        <taxon>Bacteria</taxon>
        <taxon>Bacillati</taxon>
        <taxon>Actinomycetota</taxon>
        <taxon>Actinomycetes</taxon>
        <taxon>Kitasatosporales</taxon>
        <taxon>Streptomycetaceae</taxon>
        <taxon>Streptomyces</taxon>
    </lineage>
</organism>
<protein>
    <submittedName>
        <fullName evidence="1">Uncharacterized protein</fullName>
    </submittedName>
</protein>
<gene>
    <name evidence="1" type="ORF">SAMN04490357_6559</name>
</gene>
<reference evidence="1 2" key="1">
    <citation type="submission" date="2016-10" db="EMBL/GenBank/DDBJ databases">
        <authorList>
            <person name="de Groot N.N."/>
        </authorList>
    </citation>
    <scope>NUCLEOTIDE SEQUENCE [LARGE SCALE GENOMIC DNA]</scope>
    <source>
        <strain evidence="1 2">DSM 40306</strain>
    </source>
</reference>
<dbReference type="AlphaFoldDB" id="A0A1H5F7E2"/>
<accession>A0A1H5F7E2</accession>
<evidence type="ECO:0000313" key="1">
    <source>
        <dbReference type="EMBL" id="SED99311.1"/>
    </source>
</evidence>
<sequence>MCAGPRWEFLLRGVLKRALAGERPRPWWVPRRVLTVVSVDVDDSAGVGAIWILWRPKSSRMREHIALLEWFGRQWRYVGGGSGSGNDPVDVDVLDVCNGGGALSLTRGLDPPRSLAAAPWIGCVTVRLGQDVGQVLIGARRIEVPEQRRLVAVWTSPQSSRGARPVIVALGRDGAEVSRMGPHDSLDTQTWARLREQS</sequence>